<evidence type="ECO:0000256" key="1">
    <source>
        <dbReference type="ARBA" id="ARBA00022722"/>
    </source>
</evidence>
<keyword evidence="13" id="KW-1185">Reference proteome</keyword>
<keyword evidence="9" id="KW-0233">DNA recombination</keyword>
<dbReference type="GO" id="GO:0006310">
    <property type="term" value="P:DNA recombination"/>
    <property type="evidence" value="ECO:0007669"/>
    <property type="project" value="UniProtKB-KW"/>
</dbReference>
<gene>
    <name evidence="12" type="ORF">Sango_2672400</name>
</gene>
<name>A0AAE1W2F5_9LAMI</name>
<feature type="domain" description="Retroviral polymerase SH3-like" evidence="11">
    <location>
        <begin position="64"/>
        <end position="127"/>
    </location>
</feature>
<keyword evidence="1" id="KW-0540">Nuclease</keyword>
<dbReference type="PANTHER" id="PTHR42648">
    <property type="entry name" value="TRANSPOSASE, PUTATIVE-RELATED"/>
    <property type="match status" value="1"/>
</dbReference>
<dbReference type="GO" id="GO:0015074">
    <property type="term" value="P:DNA integration"/>
    <property type="evidence" value="ECO:0007669"/>
    <property type="project" value="UniProtKB-KW"/>
</dbReference>
<evidence type="ECO:0000256" key="8">
    <source>
        <dbReference type="ARBA" id="ARBA00022932"/>
    </source>
</evidence>
<keyword evidence="8" id="KW-0239">DNA-directed DNA polymerase</keyword>
<organism evidence="12 13">
    <name type="scientific">Sesamum angolense</name>
    <dbReference type="NCBI Taxonomy" id="2727404"/>
    <lineage>
        <taxon>Eukaryota</taxon>
        <taxon>Viridiplantae</taxon>
        <taxon>Streptophyta</taxon>
        <taxon>Embryophyta</taxon>
        <taxon>Tracheophyta</taxon>
        <taxon>Spermatophyta</taxon>
        <taxon>Magnoliopsida</taxon>
        <taxon>eudicotyledons</taxon>
        <taxon>Gunneridae</taxon>
        <taxon>Pentapetalae</taxon>
        <taxon>asterids</taxon>
        <taxon>lamiids</taxon>
        <taxon>Lamiales</taxon>
        <taxon>Pedaliaceae</taxon>
        <taxon>Sesamum</taxon>
    </lineage>
</organism>
<evidence type="ECO:0000256" key="6">
    <source>
        <dbReference type="ARBA" id="ARBA00022908"/>
    </source>
</evidence>
<dbReference type="GO" id="GO:0004519">
    <property type="term" value="F:endonuclease activity"/>
    <property type="evidence" value="ECO:0007669"/>
    <property type="project" value="UniProtKB-KW"/>
</dbReference>
<feature type="region of interest" description="Disordered" evidence="10">
    <location>
        <begin position="132"/>
        <end position="176"/>
    </location>
</feature>
<protein>
    <submittedName>
        <fullName evidence="12">Retrovirus-related Pol polyprotein from transposon TNT 1-94</fullName>
    </submittedName>
</protein>
<dbReference type="GO" id="GO:0003964">
    <property type="term" value="F:RNA-directed DNA polymerase activity"/>
    <property type="evidence" value="ECO:0007669"/>
    <property type="project" value="UniProtKB-KW"/>
</dbReference>
<evidence type="ECO:0000256" key="2">
    <source>
        <dbReference type="ARBA" id="ARBA00022723"/>
    </source>
</evidence>
<evidence type="ECO:0000256" key="4">
    <source>
        <dbReference type="ARBA" id="ARBA00022801"/>
    </source>
</evidence>
<evidence type="ECO:0000313" key="12">
    <source>
        <dbReference type="EMBL" id="KAK4385484.1"/>
    </source>
</evidence>
<dbReference type="InterPro" id="IPR057670">
    <property type="entry name" value="SH3_retrovirus"/>
</dbReference>
<accession>A0AAE1W2F5</accession>
<dbReference type="EMBL" id="JACGWL010000016">
    <property type="protein sequence ID" value="KAK4385484.1"/>
    <property type="molecule type" value="Genomic_DNA"/>
</dbReference>
<evidence type="ECO:0000256" key="3">
    <source>
        <dbReference type="ARBA" id="ARBA00022759"/>
    </source>
</evidence>
<feature type="compositionally biased region" description="Basic and acidic residues" evidence="10">
    <location>
        <begin position="140"/>
        <end position="149"/>
    </location>
</feature>
<dbReference type="GO" id="GO:0016787">
    <property type="term" value="F:hydrolase activity"/>
    <property type="evidence" value="ECO:0007669"/>
    <property type="project" value="UniProtKB-KW"/>
</dbReference>
<keyword evidence="8" id="KW-0808">Transferase</keyword>
<reference evidence="12" key="2">
    <citation type="journal article" date="2024" name="Plant">
        <title>Genomic evolution and insights into agronomic trait innovations of Sesamum species.</title>
        <authorList>
            <person name="Miao H."/>
            <person name="Wang L."/>
            <person name="Qu L."/>
            <person name="Liu H."/>
            <person name="Sun Y."/>
            <person name="Le M."/>
            <person name="Wang Q."/>
            <person name="Wei S."/>
            <person name="Zheng Y."/>
            <person name="Lin W."/>
            <person name="Duan Y."/>
            <person name="Cao H."/>
            <person name="Xiong S."/>
            <person name="Wang X."/>
            <person name="Wei L."/>
            <person name="Li C."/>
            <person name="Ma Q."/>
            <person name="Ju M."/>
            <person name="Zhao R."/>
            <person name="Li G."/>
            <person name="Mu C."/>
            <person name="Tian Q."/>
            <person name="Mei H."/>
            <person name="Zhang T."/>
            <person name="Gao T."/>
            <person name="Zhang H."/>
        </authorList>
    </citation>
    <scope>NUCLEOTIDE SEQUENCE</scope>
    <source>
        <strain evidence="12">K16</strain>
    </source>
</reference>
<keyword evidence="4" id="KW-0378">Hydrolase</keyword>
<dbReference type="AlphaFoldDB" id="A0AAE1W2F5"/>
<dbReference type="GO" id="GO:0003887">
    <property type="term" value="F:DNA-directed DNA polymerase activity"/>
    <property type="evidence" value="ECO:0007669"/>
    <property type="project" value="UniProtKB-KW"/>
</dbReference>
<dbReference type="Pfam" id="PF25597">
    <property type="entry name" value="SH3_retrovirus"/>
    <property type="match status" value="1"/>
</dbReference>
<evidence type="ECO:0000256" key="10">
    <source>
        <dbReference type="SAM" id="MobiDB-lite"/>
    </source>
</evidence>
<dbReference type="PANTHER" id="PTHR42648:SF11">
    <property type="entry name" value="TRANSPOSON TY4-P GAG-POL POLYPROTEIN"/>
    <property type="match status" value="1"/>
</dbReference>
<keyword evidence="5" id="KW-0460">Magnesium</keyword>
<keyword evidence="2" id="KW-0479">Metal-binding</keyword>
<dbReference type="InterPro" id="IPR039537">
    <property type="entry name" value="Retrotran_Ty1/copia-like"/>
</dbReference>
<keyword evidence="3" id="KW-0255">Endonuclease</keyword>
<proteinExistence type="predicted"/>
<evidence type="ECO:0000313" key="13">
    <source>
        <dbReference type="Proteomes" id="UP001289374"/>
    </source>
</evidence>
<reference evidence="12" key="1">
    <citation type="submission" date="2020-06" db="EMBL/GenBank/DDBJ databases">
        <authorList>
            <person name="Li T."/>
            <person name="Hu X."/>
            <person name="Zhang T."/>
            <person name="Song X."/>
            <person name="Zhang H."/>
            <person name="Dai N."/>
            <person name="Sheng W."/>
            <person name="Hou X."/>
            <person name="Wei L."/>
        </authorList>
    </citation>
    <scope>NUCLEOTIDE SEQUENCE</scope>
    <source>
        <strain evidence="12">K16</strain>
        <tissue evidence="12">Leaf</tissue>
    </source>
</reference>
<comment type="caution">
    <text evidence="12">The sequence shown here is derived from an EMBL/GenBank/DDBJ whole genome shotgun (WGS) entry which is preliminary data.</text>
</comment>
<evidence type="ECO:0000259" key="11">
    <source>
        <dbReference type="Pfam" id="PF25597"/>
    </source>
</evidence>
<evidence type="ECO:0000256" key="9">
    <source>
        <dbReference type="ARBA" id="ARBA00023172"/>
    </source>
</evidence>
<dbReference type="GO" id="GO:0046872">
    <property type="term" value="F:metal ion binding"/>
    <property type="evidence" value="ECO:0007669"/>
    <property type="project" value="UniProtKB-KW"/>
</dbReference>
<keyword evidence="8" id="KW-0548">Nucleotidyltransferase</keyword>
<dbReference type="Proteomes" id="UP001289374">
    <property type="component" value="Unassembled WGS sequence"/>
</dbReference>
<dbReference type="InterPro" id="IPR012337">
    <property type="entry name" value="RNaseH-like_sf"/>
</dbReference>
<keyword evidence="7" id="KW-0695">RNA-directed DNA polymerase</keyword>
<evidence type="ECO:0000256" key="5">
    <source>
        <dbReference type="ARBA" id="ARBA00022842"/>
    </source>
</evidence>
<feature type="compositionally biased region" description="Low complexity" evidence="10">
    <location>
        <begin position="160"/>
        <end position="170"/>
    </location>
</feature>
<evidence type="ECO:0000256" key="7">
    <source>
        <dbReference type="ARBA" id="ARBA00022918"/>
    </source>
</evidence>
<sequence>MTICDMARTMINEKGLLKTFWVVAVDITIYILNRCPTKLVRNKTPYETWTELKPSLSHFKVLGCICYAHLPVVKRTKFDEKSEKCIFIGYSSDTKGYRLLNLNTNKLIFIRDVIFHESATWDWKEKEVHNLSFDPPPASNHEENDDHNESTPSTPRGGISNANSESSSPESPLPKM</sequence>
<keyword evidence="6" id="KW-0229">DNA integration</keyword>
<dbReference type="SUPFAM" id="SSF53098">
    <property type="entry name" value="Ribonuclease H-like"/>
    <property type="match status" value="1"/>
</dbReference>